<dbReference type="EMBL" id="CAMAPE010000023">
    <property type="protein sequence ID" value="CAH9090345.1"/>
    <property type="molecule type" value="Genomic_DNA"/>
</dbReference>
<comment type="caution">
    <text evidence="1">The sequence shown here is derived from an EMBL/GenBank/DDBJ whole genome shotgun (WGS) entry which is preliminary data.</text>
</comment>
<sequence length="106" mass="12025">MLNHQCVIHYLAKLQKQRGEERREKRKQQKKRCFTSNQFLAEAPESGFVMQEILGNSSRFAIHWSDADKVYIPLNTDQLAIGVVSIAGQIKKGKSCITQARGGQVH</sequence>
<accession>A0A9P0Z5S7</accession>
<dbReference type="AlphaFoldDB" id="A0A9P0Z5S7"/>
<reference evidence="1" key="1">
    <citation type="submission" date="2022-07" db="EMBL/GenBank/DDBJ databases">
        <authorList>
            <person name="Macas J."/>
            <person name="Novak P."/>
            <person name="Neumann P."/>
        </authorList>
    </citation>
    <scope>NUCLEOTIDE SEQUENCE</scope>
</reference>
<evidence type="ECO:0000313" key="2">
    <source>
        <dbReference type="Proteomes" id="UP001152484"/>
    </source>
</evidence>
<keyword evidence="2" id="KW-1185">Reference proteome</keyword>
<evidence type="ECO:0000313" key="1">
    <source>
        <dbReference type="EMBL" id="CAH9090345.1"/>
    </source>
</evidence>
<protein>
    <submittedName>
        <fullName evidence="1">Uncharacterized protein</fullName>
    </submittedName>
</protein>
<gene>
    <name evidence="1" type="ORF">CEURO_LOCUS11212</name>
</gene>
<organism evidence="1 2">
    <name type="scientific">Cuscuta europaea</name>
    <name type="common">European dodder</name>
    <dbReference type="NCBI Taxonomy" id="41803"/>
    <lineage>
        <taxon>Eukaryota</taxon>
        <taxon>Viridiplantae</taxon>
        <taxon>Streptophyta</taxon>
        <taxon>Embryophyta</taxon>
        <taxon>Tracheophyta</taxon>
        <taxon>Spermatophyta</taxon>
        <taxon>Magnoliopsida</taxon>
        <taxon>eudicotyledons</taxon>
        <taxon>Gunneridae</taxon>
        <taxon>Pentapetalae</taxon>
        <taxon>asterids</taxon>
        <taxon>lamiids</taxon>
        <taxon>Solanales</taxon>
        <taxon>Convolvulaceae</taxon>
        <taxon>Cuscuteae</taxon>
        <taxon>Cuscuta</taxon>
        <taxon>Cuscuta subgen. Cuscuta</taxon>
    </lineage>
</organism>
<proteinExistence type="predicted"/>
<dbReference type="Proteomes" id="UP001152484">
    <property type="component" value="Unassembled WGS sequence"/>
</dbReference>
<name>A0A9P0Z5S7_CUSEU</name>